<proteinExistence type="inferred from homology"/>
<evidence type="ECO:0000256" key="6">
    <source>
        <dbReference type="ARBA" id="ARBA00022900"/>
    </source>
</evidence>
<sequence length="141" mass="14471">MSTRHFSRPLRGAAVAAAALVLPFPALAGPAAAAGPRGPHDAKGVFLTVSGSGHTWIRGVTLECEPAPHGRHPRAGEACAALDRAGGNPESLPGGRGRCTKEYDPVTVSARGTHGGRPVSWQKTFSNACTLHAATGPVFDF</sequence>
<feature type="chain" id="PRO_5045197047" description="Subtilisin inhibitor domain-containing protein" evidence="9">
    <location>
        <begin position="29"/>
        <end position="141"/>
    </location>
</feature>
<feature type="domain" description="Subtilisin inhibitor" evidence="10">
    <location>
        <begin position="55"/>
        <end position="127"/>
    </location>
</feature>
<keyword evidence="5 8" id="KW-0646">Protease inhibitor</keyword>
<gene>
    <name evidence="11" type="ORF">GCM10009863_52890</name>
</gene>
<comment type="subcellular location">
    <subcellularLocation>
        <location evidence="1">Secreted</location>
    </subcellularLocation>
</comment>
<accession>A0ABN3QN77</accession>
<comment type="caution">
    <text evidence="11">The sequence shown here is derived from an EMBL/GenBank/DDBJ whole genome shotgun (WGS) entry which is preliminary data.</text>
</comment>
<comment type="subunit">
    <text evidence="3">Homodimer.</text>
</comment>
<evidence type="ECO:0000256" key="4">
    <source>
        <dbReference type="ARBA" id="ARBA00022525"/>
    </source>
</evidence>
<protein>
    <recommendedName>
        <fullName evidence="10">Subtilisin inhibitor domain-containing protein</fullName>
    </recommendedName>
</protein>
<evidence type="ECO:0000256" key="7">
    <source>
        <dbReference type="ARBA" id="ARBA00023157"/>
    </source>
</evidence>
<evidence type="ECO:0000256" key="1">
    <source>
        <dbReference type="ARBA" id="ARBA00004613"/>
    </source>
</evidence>
<evidence type="ECO:0000256" key="9">
    <source>
        <dbReference type="SAM" id="SignalP"/>
    </source>
</evidence>
<comment type="similarity">
    <text evidence="2 8">Belongs to the protease inhibitor I16 (SSI) family.</text>
</comment>
<evidence type="ECO:0000256" key="2">
    <source>
        <dbReference type="ARBA" id="ARBA00010472"/>
    </source>
</evidence>
<reference evidence="11 12" key="1">
    <citation type="journal article" date="2019" name="Int. J. Syst. Evol. Microbiol.">
        <title>The Global Catalogue of Microorganisms (GCM) 10K type strain sequencing project: providing services to taxonomists for standard genome sequencing and annotation.</title>
        <authorList>
            <consortium name="The Broad Institute Genomics Platform"/>
            <consortium name="The Broad Institute Genome Sequencing Center for Infectious Disease"/>
            <person name="Wu L."/>
            <person name="Ma J."/>
        </authorList>
    </citation>
    <scope>NUCLEOTIDE SEQUENCE [LARGE SCALE GENOMIC DNA]</scope>
    <source>
        <strain evidence="11 12">JCM 16373</strain>
    </source>
</reference>
<evidence type="ECO:0000259" key="10">
    <source>
        <dbReference type="Pfam" id="PF00720"/>
    </source>
</evidence>
<evidence type="ECO:0000313" key="12">
    <source>
        <dbReference type="Proteomes" id="UP001501447"/>
    </source>
</evidence>
<keyword evidence="6 8" id="KW-0722">Serine protease inhibitor</keyword>
<dbReference type="EMBL" id="BAAARJ010000019">
    <property type="protein sequence ID" value="GAA2630733.1"/>
    <property type="molecule type" value="Genomic_DNA"/>
</dbReference>
<dbReference type="InterPro" id="IPR023549">
    <property type="entry name" value="Subtilisin_inhibitor"/>
</dbReference>
<organism evidence="11 12">
    <name type="scientific">Streptomyces axinellae</name>
    <dbReference type="NCBI Taxonomy" id="552788"/>
    <lineage>
        <taxon>Bacteria</taxon>
        <taxon>Bacillati</taxon>
        <taxon>Actinomycetota</taxon>
        <taxon>Actinomycetes</taxon>
        <taxon>Kitasatosporales</taxon>
        <taxon>Streptomycetaceae</taxon>
        <taxon>Streptomyces</taxon>
    </lineage>
</organism>
<dbReference type="SUPFAM" id="SSF55399">
    <property type="entry name" value="Subtilisin inhibitor"/>
    <property type="match status" value="1"/>
</dbReference>
<dbReference type="Proteomes" id="UP001501447">
    <property type="component" value="Unassembled WGS sequence"/>
</dbReference>
<dbReference type="InterPro" id="IPR036819">
    <property type="entry name" value="Subtilisin_inhibitor-like_sf"/>
</dbReference>
<dbReference type="PROSITE" id="PS00999">
    <property type="entry name" value="SSI"/>
    <property type="match status" value="1"/>
</dbReference>
<keyword evidence="9" id="KW-0732">Signal</keyword>
<dbReference type="Pfam" id="PF00720">
    <property type="entry name" value="SSI"/>
    <property type="match status" value="1"/>
</dbReference>
<keyword evidence="12" id="KW-1185">Reference proteome</keyword>
<dbReference type="PRINTS" id="PR00294">
    <property type="entry name" value="SSBTLNINHBTR"/>
</dbReference>
<evidence type="ECO:0000256" key="3">
    <source>
        <dbReference type="ARBA" id="ARBA00011738"/>
    </source>
</evidence>
<evidence type="ECO:0000313" key="11">
    <source>
        <dbReference type="EMBL" id="GAA2630733.1"/>
    </source>
</evidence>
<dbReference type="InterPro" id="IPR000691">
    <property type="entry name" value="Prot_inh_I16_SSI"/>
</dbReference>
<evidence type="ECO:0000256" key="8">
    <source>
        <dbReference type="RuleBase" id="RU003471"/>
    </source>
</evidence>
<feature type="signal peptide" evidence="9">
    <location>
        <begin position="1"/>
        <end position="28"/>
    </location>
</feature>
<dbReference type="InterPro" id="IPR020054">
    <property type="entry name" value="Prot_inh_SSI_I16_CS"/>
</dbReference>
<dbReference type="Gene3D" id="3.30.350.10">
    <property type="entry name" value="Subtilisin inhibitor-like"/>
    <property type="match status" value="1"/>
</dbReference>
<dbReference type="RefSeq" id="WP_344569151.1">
    <property type="nucleotide sequence ID" value="NZ_BAAARJ010000019.1"/>
</dbReference>
<keyword evidence="7" id="KW-1015">Disulfide bond</keyword>
<evidence type="ECO:0000256" key="5">
    <source>
        <dbReference type="ARBA" id="ARBA00022690"/>
    </source>
</evidence>
<name>A0ABN3QN77_9ACTN</name>
<keyword evidence="4" id="KW-0964">Secreted</keyword>